<name>A0A1X9SGD0_9CAUD</name>
<dbReference type="Proteomes" id="UP000222741">
    <property type="component" value="Segment"/>
</dbReference>
<gene>
    <name evidence="2" type="ORF">FLAPJACK_239</name>
</gene>
<feature type="transmembrane region" description="Helical" evidence="1">
    <location>
        <begin position="29"/>
        <end position="46"/>
    </location>
</feature>
<sequence>MNKHEWIYWTIAMFLVASGAYLVSNDTKLIGLILVACGAYSLGAKFENKK</sequence>
<accession>A0A1X9SGD0</accession>
<keyword evidence="1" id="KW-0812">Transmembrane</keyword>
<evidence type="ECO:0000313" key="2">
    <source>
        <dbReference type="EMBL" id="ARQ95109.1"/>
    </source>
</evidence>
<keyword evidence="1" id="KW-0472">Membrane</keyword>
<evidence type="ECO:0000256" key="1">
    <source>
        <dbReference type="SAM" id="Phobius"/>
    </source>
</evidence>
<protein>
    <submittedName>
        <fullName evidence="2">Uncharacterized protein</fullName>
    </submittedName>
</protein>
<feature type="transmembrane region" description="Helical" evidence="1">
    <location>
        <begin position="7"/>
        <end position="23"/>
    </location>
</feature>
<reference evidence="3" key="1">
    <citation type="submission" date="2017-04" db="EMBL/GenBank/DDBJ databases">
        <authorList>
            <person name="Abille Z."/>
            <person name="Afsharjavan R."/>
            <person name="Alms C.E."/>
            <person name="Anil A."/>
            <person name="Azuma E.A."/>
            <person name="Boateng D."/>
            <person name="Bowden K.V."/>
            <person name="Bui Q."/>
            <person name="Callaghan K.D."/>
            <person name="Canova P.N."/>
            <person name="Carter A.-G.V."/>
            <person name="Carty B."/>
            <person name="Choudhary A."/>
            <person name="Chugh K."/>
            <person name="Clark C.B."/>
            <person name="Clark J."/>
            <person name="Cortez R."/>
            <person name="Dalwadi R.M."/>
            <person name="Daou G."/>
            <person name="Das M."/>
            <person name="Dasari S."/>
            <person name="Davis E.H."/>
            <person name="Defreitas N."/>
            <person name="Demirji J."/>
            <person name="Endres C."/>
            <person name="Fakhar S."/>
            <person name="Feeley N."/>
            <person name="Flores D.C."/>
            <person name="Fowler A.R."/>
            <person name="George T."/>
            <person name="Greis H.L."/>
            <person name="Groleau D.L."/>
            <person name="Gulati J.K."/>
            <person name="Guzman W."/>
            <person name="Hallworth A.N."/>
            <person name="Hariri A."/>
            <person name="Haya V.N."/>
            <person name="Hoffman A.K."/>
            <person name="Horne B."/>
            <person name="Howard T."/>
            <person name="Iglesia A.J."/>
            <person name="Ijezie O.D."/>
            <person name="Incognito N.A."/>
            <person name="Inen J.A."/>
            <person name="Jaiswal A."/>
            <person name="Jezek R.A."/>
            <person name="Kawa A.C."/>
            <person name="Khan F."/>
            <person name="Khin A.C."/>
            <person name="Knapo J."/>
            <person name="Kong A.S."/>
            <person name="Le B.Q."/>
            <person name="Le Q.M."/>
            <person name="Le T.-H.M."/>
            <person name="Lee M."/>
            <person name="Lockwood J.L."/>
            <person name="Loto-Rojas G.S."/>
            <person name="Mantzavinos A."/>
            <person name="Martinez D.R."/>
            <person name="Meadows A.R."/>
            <person name="Mehr S."/>
            <person name="Mellon M.N."/>
            <person name="Memon S."/>
            <person name="Miller B."/>
            <person name="Min S."/>
            <person name="Mitchell L.M."/>
            <person name="Mohamed I.R."/>
            <person name="Mohammed F.O."/>
            <person name="More S."/>
            <person name="Muntaha S."/>
            <person name="Nadeem I."/>
            <person name="Ndjeumen-Njinguet A.S."/>
            <person name="Ng P."/>
            <person name="Ngu V.E."/>
            <person name="Nguyen B.N."/>
            <person name="OHern C.T."/>
            <person name="Oboh U.S."/>
            <person name="Pagano C.W."/>
            <person name="Panakal P.R."/>
            <person name="Park D.A."/>
            <person name="Parsana D."/>
            <person name="Patel P."/>
            <person name="Patel V.S."/>
            <person name="Patwardhan V.M."/>
            <person name="Pawar S.D."/>
            <person name="Payne V.R."/>
            <person name="Petricel I.M."/>
            <person name="Phillips C."/>
            <person name="Puglisi K.M."/>
            <person name="Ramaprasad G."/>
            <person name="Raza A.S."/>
            <person name="Rivera-Oven A.G."/>
            <person name="Robins E."/>
            <person name="Roeun D.C."/>
            <person name="Rostovtseva N."/>
            <person name="Sadat M."/>
            <person name="Seas A."/>
            <person name="So E.J."/>
            <person name="Sogbesan C."/>
            <person name="Strumsky L.A."/>
            <person name="Sun J.L."/>
            <person name="Sutherland H.J."/>
            <person name="Tchakounte I."/>
            <person name="Tewell J.R."/>
            <person name="Thapa D.J."/>
            <person name="Tkach Y."/>
            <person name="Tran C.D."/>
            <person name="Tran V."/>
            <person name="Vithayathil T."/>
            <person name="Vivekanandan A."/>
            <person name="Wang S.R."/>
            <person name="White E."/>
            <person name="Yang A.L."/>
            <person name="Ye D.T."/>
            <person name="Yirenkyi M."/>
            <person name="Zarb J.S."/>
            <person name="Zhang S."/>
            <person name="Zhou M.T."/>
            <person name="Cao A."/>
            <person name="Nguyen K.M."/>
            <person name="Patel K."/>
            <person name="Patel P."/>
            <person name="Pennington E."/>
            <person name="Sendze O."/>
            <person name="Zahangir S."/>
            <person name="Correa-Mendez M."/>
            <person name="Fabian M.F."/>
            <person name="Liu S."/>
            <person name="Jethmalani Y."/>
            <person name="Nunn R."/>
            <person name="Prakash A."/>
            <person name="Louise T."/>
            <person name="Russell D.A."/>
            <person name="Hatfull G.F."/>
            <person name="Erill I."/>
            <person name="Caruso S.M."/>
        </authorList>
    </citation>
    <scope>NUCLEOTIDE SEQUENCE [LARGE SCALE GENOMIC DNA]</scope>
</reference>
<dbReference type="EMBL" id="KY888882">
    <property type="protein sequence ID" value="ARQ95109.1"/>
    <property type="molecule type" value="Genomic_DNA"/>
</dbReference>
<keyword evidence="1" id="KW-1133">Transmembrane helix</keyword>
<evidence type="ECO:0000313" key="3">
    <source>
        <dbReference type="Proteomes" id="UP000222741"/>
    </source>
</evidence>
<proteinExistence type="predicted"/>
<organism evidence="2 3">
    <name type="scientific">Bacillus phage Flapjack</name>
    <dbReference type="NCBI Taxonomy" id="1983465"/>
    <lineage>
        <taxon>Viruses</taxon>
        <taxon>Duplodnaviria</taxon>
        <taxon>Heunggongvirae</taxon>
        <taxon>Uroviricota</taxon>
        <taxon>Caudoviricetes</taxon>
        <taxon>Herelleviridae</taxon>
        <taxon>Bastillevirinae</taxon>
        <taxon>Bequatrovirus</taxon>
        <taxon>Bequatrovirus spock</taxon>
    </lineage>
</organism>